<gene>
    <name evidence="6" type="ORF">N7517_000239</name>
</gene>
<dbReference type="AlphaFoldDB" id="A0A9W9VHF0"/>
<dbReference type="Gene3D" id="1.10.600.10">
    <property type="entry name" value="Farnesyl Diphosphate Synthase"/>
    <property type="match status" value="1"/>
</dbReference>
<dbReference type="SUPFAM" id="SSF48239">
    <property type="entry name" value="Terpenoid cyclases/Protein prenyltransferases"/>
    <property type="match status" value="1"/>
</dbReference>
<evidence type="ECO:0000313" key="6">
    <source>
        <dbReference type="EMBL" id="KAJ5382328.1"/>
    </source>
</evidence>
<dbReference type="SUPFAM" id="SSF48576">
    <property type="entry name" value="Terpenoid synthases"/>
    <property type="match status" value="1"/>
</dbReference>
<protein>
    <submittedName>
        <fullName evidence="6">Phyllocladan-16-alpha-ol synthase</fullName>
    </submittedName>
</protein>
<reference evidence="6" key="1">
    <citation type="submission" date="2022-12" db="EMBL/GenBank/DDBJ databases">
        <authorList>
            <person name="Petersen C."/>
        </authorList>
    </citation>
    <scope>NUCLEOTIDE SEQUENCE</scope>
    <source>
        <strain evidence="6">IBT 3081</strain>
    </source>
</reference>
<name>A0A9W9VHF0_9EURO</name>
<evidence type="ECO:0000256" key="2">
    <source>
        <dbReference type="ARBA" id="ARBA00022679"/>
    </source>
</evidence>
<feature type="region of interest" description="Disordered" evidence="5">
    <location>
        <begin position="542"/>
        <end position="596"/>
    </location>
</feature>
<dbReference type="InterPro" id="IPR000092">
    <property type="entry name" value="Polyprenyl_synt"/>
</dbReference>
<dbReference type="GO" id="GO:0046165">
    <property type="term" value="P:alcohol biosynthetic process"/>
    <property type="evidence" value="ECO:0007669"/>
    <property type="project" value="UniProtKB-ARBA"/>
</dbReference>
<dbReference type="CDD" id="cd00685">
    <property type="entry name" value="Trans_IPPS_HT"/>
    <property type="match status" value="1"/>
</dbReference>
<comment type="caution">
    <text evidence="6">The sequence shown here is derived from an EMBL/GenBank/DDBJ whole genome shotgun (WGS) entry which is preliminary data.</text>
</comment>
<dbReference type="EMBL" id="JAPZBT010000001">
    <property type="protein sequence ID" value="KAJ5382328.1"/>
    <property type="molecule type" value="Genomic_DNA"/>
</dbReference>
<organism evidence="6 7">
    <name type="scientific">Penicillium concentricum</name>
    <dbReference type="NCBI Taxonomy" id="293559"/>
    <lineage>
        <taxon>Eukaryota</taxon>
        <taxon>Fungi</taxon>
        <taxon>Dikarya</taxon>
        <taxon>Ascomycota</taxon>
        <taxon>Pezizomycotina</taxon>
        <taxon>Eurotiomycetes</taxon>
        <taxon>Eurotiomycetidae</taxon>
        <taxon>Eurotiales</taxon>
        <taxon>Aspergillaceae</taxon>
        <taxon>Penicillium</taxon>
    </lineage>
</organism>
<dbReference type="PANTHER" id="PTHR12001">
    <property type="entry name" value="GERANYLGERANYL PYROPHOSPHATE SYNTHASE"/>
    <property type="match status" value="1"/>
</dbReference>
<dbReference type="PROSITE" id="PS00444">
    <property type="entry name" value="POLYPRENYL_SYNTHASE_2"/>
    <property type="match status" value="1"/>
</dbReference>
<keyword evidence="3" id="KW-0479">Metal-binding</keyword>
<dbReference type="GO" id="GO:0008299">
    <property type="term" value="P:isoprenoid biosynthetic process"/>
    <property type="evidence" value="ECO:0007669"/>
    <property type="project" value="InterPro"/>
</dbReference>
<reference evidence="6" key="2">
    <citation type="journal article" date="2023" name="IMA Fungus">
        <title>Comparative genomic study of the Penicillium genus elucidates a diverse pangenome and 15 lateral gene transfer events.</title>
        <authorList>
            <person name="Petersen C."/>
            <person name="Sorensen T."/>
            <person name="Nielsen M.R."/>
            <person name="Sondergaard T.E."/>
            <person name="Sorensen J.L."/>
            <person name="Fitzpatrick D.A."/>
            <person name="Frisvad J.C."/>
            <person name="Nielsen K.L."/>
        </authorList>
    </citation>
    <scope>NUCLEOTIDE SEQUENCE</scope>
    <source>
        <strain evidence="6">IBT 3081</strain>
    </source>
</reference>
<dbReference type="InterPro" id="IPR033749">
    <property type="entry name" value="Polyprenyl_synt_CS"/>
</dbReference>
<evidence type="ECO:0000256" key="1">
    <source>
        <dbReference type="ARBA" id="ARBA00005179"/>
    </source>
</evidence>
<dbReference type="GO" id="GO:0046872">
    <property type="term" value="F:metal ion binding"/>
    <property type="evidence" value="ECO:0007669"/>
    <property type="project" value="UniProtKB-KW"/>
</dbReference>
<dbReference type="Gene3D" id="1.50.10.20">
    <property type="match status" value="1"/>
</dbReference>
<accession>A0A9W9VHF0</accession>
<evidence type="ECO:0000256" key="3">
    <source>
        <dbReference type="ARBA" id="ARBA00022723"/>
    </source>
</evidence>
<dbReference type="Proteomes" id="UP001147752">
    <property type="component" value="Unassembled WGS sequence"/>
</dbReference>
<keyword evidence="2" id="KW-0808">Transferase</keyword>
<evidence type="ECO:0000256" key="5">
    <source>
        <dbReference type="SAM" id="MobiDB-lite"/>
    </source>
</evidence>
<keyword evidence="4" id="KW-0460">Magnesium</keyword>
<dbReference type="Gene3D" id="1.50.10.160">
    <property type="match status" value="1"/>
</dbReference>
<keyword evidence="7" id="KW-1185">Reference proteome</keyword>
<dbReference type="GeneID" id="81457152"/>
<dbReference type="PANTHER" id="PTHR12001:SF44">
    <property type="entry name" value="GERANYLGERANYL PYROPHOSPHATE SYNTHASE"/>
    <property type="match status" value="1"/>
</dbReference>
<dbReference type="SFLD" id="SFLDS00005">
    <property type="entry name" value="Isoprenoid_Synthase_Type_I"/>
    <property type="match status" value="1"/>
</dbReference>
<dbReference type="InterPro" id="IPR008930">
    <property type="entry name" value="Terpenoid_cyclase/PrenylTrfase"/>
</dbReference>
<dbReference type="GO" id="GO:0043386">
    <property type="term" value="P:mycotoxin biosynthetic process"/>
    <property type="evidence" value="ECO:0007669"/>
    <property type="project" value="UniProtKB-ARBA"/>
</dbReference>
<evidence type="ECO:0000313" key="7">
    <source>
        <dbReference type="Proteomes" id="UP001147752"/>
    </source>
</evidence>
<dbReference type="Pfam" id="PF00348">
    <property type="entry name" value="polyprenyl_synt"/>
    <property type="match status" value="1"/>
</dbReference>
<dbReference type="PROSITE" id="PS00723">
    <property type="entry name" value="POLYPRENYL_SYNTHASE_1"/>
    <property type="match status" value="1"/>
</dbReference>
<dbReference type="RefSeq" id="XP_056582104.1">
    <property type="nucleotide sequence ID" value="XM_056717969.1"/>
</dbReference>
<dbReference type="GO" id="GO:0004659">
    <property type="term" value="F:prenyltransferase activity"/>
    <property type="evidence" value="ECO:0007669"/>
    <property type="project" value="InterPro"/>
</dbReference>
<feature type="compositionally biased region" description="Basic and acidic residues" evidence="5">
    <location>
        <begin position="558"/>
        <end position="567"/>
    </location>
</feature>
<evidence type="ECO:0000256" key="4">
    <source>
        <dbReference type="ARBA" id="ARBA00022842"/>
    </source>
</evidence>
<dbReference type="OrthoDB" id="2343925at2759"/>
<comment type="pathway">
    <text evidence="1">Secondary metabolite biosynthesis.</text>
</comment>
<sequence>MELNSLPRSAEVLVNQLIERIDDSHGLGFMSPAVYDTAWVSMVQKPVDGYTVWLFPECFEYILSNQLEDGSWVMYASQIDGILNTAASLLSLKRHFTSPLQISTISQEDLAERINRATRALHAMLDEWDVDATVHVGFEILVPALLGYLETEGIVLSFPGRDRLFAVRDQKLVRFKPELLYMPVQTPALHSLEAFIGSIEFDRVRHHKVNGSFMASPSSTSAVLMHTSEWDDECEEYLHHVIQSASGNRSGGVPSAFPSTTFEITWTLSTLIKNGFDLDPKILPSIQKAQTYLHDTLVMEEGTVGFTAHVCADADDTAKAILVLQLLQQHVSLEPMLKAFEAEHHFKTYPYERDPSFSANCNVLLALLYTDDVSQYASQIEKATRFLHTHFRETDLKVRDKWNLSPFYSWMLMTEAIARLHLLFQSSQLLSLKELFEQDLVNLLRDMTASVLHQQNQTSSWGSRDSKEETAYAVLMLAYAVHFEFSEIPRHLIRKAIHDGCSFLRSNAALGSERLWVEKVTYESEMLSQAYTLAALKKAADLPPEAQHHPEGVSMSSADEHPAESIERPVVPNGHHTHVIEDPAELNGHPSEPIEPPVVPNGHRAEVVEDHAELNGHPAEPIEHSVVPNGHHAGVFKDHAELNGNPAEPIETNGHIAELTEIESKSTNGAFCTETENTETKMNDVLTTHTVELHGPHENGNVQTESTELTAVGFNGPSSHSCRREWTEDEEQILLGPFDYLESLPGKSIRSQFIQAFNSWLQVTPEHLEVVEKAISMLHTASLLVDDIEDSSLLRRGQPVAHNIFGMAQTFNSGNYVYFLALREIQKLESPRAIEIYVDALIHLHRGQGMDMFWRDSLICPTEEDYLAMVGNKTGALFCLAVELLQIGSPVQVDLVPLVRLFGIIFQVCDDYLNLKSPAYLQKKGLCEDLTEGKFSFPIIHSIRSNPSNRRLINILKHKPRDDDIKRYAVAYMETTNTFEYTRDFVGSLKAEALEMIENLEKQGLGENLAIRKLLARLSVDV</sequence>
<proteinExistence type="predicted"/>
<dbReference type="InterPro" id="IPR008949">
    <property type="entry name" value="Isoprenoid_synthase_dom_sf"/>
</dbReference>